<dbReference type="EMBL" id="VPFL01000011">
    <property type="protein sequence ID" value="TXF11740.1"/>
    <property type="molecule type" value="Genomic_DNA"/>
</dbReference>
<reference evidence="2 3" key="1">
    <citation type="submission" date="2019-08" db="EMBL/GenBank/DDBJ databases">
        <title>Pelomicrobium methylotrophicum gen. nov., sp. nov. a moderately thermophilic, facultatively anaerobic, lithoautotrophic and methylotrophic bacterium isolated from a terrestrial mud volcano.</title>
        <authorList>
            <person name="Slobodkina G.B."/>
            <person name="Merkel A.Y."/>
            <person name="Slobodkin A.I."/>
        </authorList>
    </citation>
    <scope>NUCLEOTIDE SEQUENCE [LARGE SCALE GENOMIC DNA]</scope>
    <source>
        <strain evidence="2 3">SM250</strain>
    </source>
</reference>
<keyword evidence="1" id="KW-1133">Transmembrane helix</keyword>
<evidence type="ECO:0000313" key="2">
    <source>
        <dbReference type="EMBL" id="TXF11740.1"/>
    </source>
</evidence>
<dbReference type="Proteomes" id="UP000321201">
    <property type="component" value="Unassembled WGS sequence"/>
</dbReference>
<proteinExistence type="predicted"/>
<dbReference type="RefSeq" id="WP_147799911.1">
    <property type="nucleotide sequence ID" value="NZ_VPFL01000011.1"/>
</dbReference>
<comment type="caution">
    <text evidence="2">The sequence shown here is derived from an EMBL/GenBank/DDBJ whole genome shotgun (WGS) entry which is preliminary data.</text>
</comment>
<feature type="transmembrane region" description="Helical" evidence="1">
    <location>
        <begin position="43"/>
        <end position="63"/>
    </location>
</feature>
<keyword evidence="1" id="KW-0812">Transmembrane</keyword>
<accession>A0A5C7EWX3</accession>
<dbReference type="AlphaFoldDB" id="A0A5C7EWX3"/>
<evidence type="ECO:0000313" key="3">
    <source>
        <dbReference type="Proteomes" id="UP000321201"/>
    </source>
</evidence>
<dbReference type="SUPFAM" id="SSF81442">
    <property type="entry name" value="Cytochrome c oxidase subunit I-like"/>
    <property type="match status" value="1"/>
</dbReference>
<dbReference type="Gene3D" id="1.20.210.10">
    <property type="entry name" value="Cytochrome c oxidase-like, subunit I domain"/>
    <property type="match status" value="1"/>
</dbReference>
<keyword evidence="1" id="KW-0472">Membrane</keyword>
<gene>
    <name evidence="2" type="ORF">FR698_09245</name>
</gene>
<dbReference type="InterPro" id="IPR036927">
    <property type="entry name" value="Cyt_c_oxase-like_su1_sf"/>
</dbReference>
<protein>
    <recommendedName>
        <fullName evidence="4">Cytochrome C and Quinol oxidase polypeptide I</fullName>
    </recommendedName>
</protein>
<dbReference type="InParanoid" id="A0A5C7EWX3"/>
<evidence type="ECO:0000256" key="1">
    <source>
        <dbReference type="SAM" id="Phobius"/>
    </source>
</evidence>
<dbReference type="OrthoDB" id="5784423at2"/>
<feature type="transmembrane region" description="Helical" evidence="1">
    <location>
        <begin position="75"/>
        <end position="95"/>
    </location>
</feature>
<sequence length="133" mass="14321">MHRRNKLFVSVGLLWGLAGGLLALAHLAQPGLVPGNVPKAHGHMMLLGLTLMTIYGVGLHVIPRFGGYPLRSEKLAHLQFWLANLGLPAMVAGWLGTLNWLVGIGGLFSVAAMALFAFNMVFSVRLRSPLDGR</sequence>
<feature type="transmembrane region" description="Helical" evidence="1">
    <location>
        <begin position="101"/>
        <end position="124"/>
    </location>
</feature>
<name>A0A5C7EWX3_9PROT</name>
<evidence type="ECO:0008006" key="4">
    <source>
        <dbReference type="Google" id="ProtNLM"/>
    </source>
</evidence>
<keyword evidence="3" id="KW-1185">Reference proteome</keyword>
<organism evidence="2 3">
    <name type="scientific">Pelomicrobium methylotrophicum</name>
    <dbReference type="NCBI Taxonomy" id="2602750"/>
    <lineage>
        <taxon>Bacteria</taxon>
        <taxon>Pseudomonadati</taxon>
        <taxon>Pseudomonadota</taxon>
        <taxon>Hydrogenophilia</taxon>
        <taxon>Hydrogenophilia incertae sedis</taxon>
        <taxon>Pelomicrobium</taxon>
    </lineage>
</organism>